<protein>
    <recommendedName>
        <fullName evidence="1">Peptidase S49 domain-containing protein</fullName>
    </recommendedName>
</protein>
<dbReference type="OrthoDB" id="311666at2759"/>
<evidence type="ECO:0000313" key="3">
    <source>
        <dbReference type="Proteomes" id="UP000000600"/>
    </source>
</evidence>
<reference evidence="2 3" key="1">
    <citation type="journal article" date="2006" name="Nature">
        <title>Global trends of whole-genome duplications revealed by the ciliate Paramecium tetraurelia.</title>
        <authorList>
            <consortium name="Genoscope"/>
            <person name="Aury J.-M."/>
            <person name="Jaillon O."/>
            <person name="Duret L."/>
            <person name="Noel B."/>
            <person name="Jubin C."/>
            <person name="Porcel B.M."/>
            <person name="Segurens B."/>
            <person name="Daubin V."/>
            <person name="Anthouard V."/>
            <person name="Aiach N."/>
            <person name="Arnaiz O."/>
            <person name="Billaut A."/>
            <person name="Beisson J."/>
            <person name="Blanc I."/>
            <person name="Bouhouche K."/>
            <person name="Camara F."/>
            <person name="Duharcourt S."/>
            <person name="Guigo R."/>
            <person name="Gogendeau D."/>
            <person name="Katinka M."/>
            <person name="Keller A.-M."/>
            <person name="Kissmehl R."/>
            <person name="Klotz C."/>
            <person name="Koll F."/>
            <person name="Le Moue A."/>
            <person name="Lepere C."/>
            <person name="Malinsky S."/>
            <person name="Nowacki M."/>
            <person name="Nowak J.K."/>
            <person name="Plattner H."/>
            <person name="Poulain J."/>
            <person name="Ruiz F."/>
            <person name="Serrano V."/>
            <person name="Zagulski M."/>
            <person name="Dessen P."/>
            <person name="Betermier M."/>
            <person name="Weissenbach J."/>
            <person name="Scarpelli C."/>
            <person name="Schachter V."/>
            <person name="Sperling L."/>
            <person name="Meyer E."/>
            <person name="Cohen J."/>
            <person name="Wincker P."/>
        </authorList>
    </citation>
    <scope>NUCLEOTIDE SEQUENCE [LARGE SCALE GENOMIC DNA]</scope>
    <source>
        <strain evidence="2 3">Stock d4-2</strain>
    </source>
</reference>
<dbReference type="GO" id="GO:0004252">
    <property type="term" value="F:serine-type endopeptidase activity"/>
    <property type="evidence" value="ECO:0000318"/>
    <property type="project" value="GO_Central"/>
</dbReference>
<accession>A0CNS7</accession>
<dbReference type="PANTHER" id="PTHR33209:SF2">
    <property type="entry name" value="CHROMOSOME UNDETERMINED SCAFFOLD_55, WHOLE GENOME SHOTGUN SEQUENCE"/>
    <property type="match status" value="1"/>
</dbReference>
<organism evidence="2 3">
    <name type="scientific">Paramecium tetraurelia</name>
    <dbReference type="NCBI Taxonomy" id="5888"/>
    <lineage>
        <taxon>Eukaryota</taxon>
        <taxon>Sar</taxon>
        <taxon>Alveolata</taxon>
        <taxon>Ciliophora</taxon>
        <taxon>Intramacronucleata</taxon>
        <taxon>Oligohymenophorea</taxon>
        <taxon>Peniculida</taxon>
        <taxon>Parameciidae</taxon>
        <taxon>Paramecium</taxon>
    </lineage>
</organism>
<dbReference type="InterPro" id="IPR029045">
    <property type="entry name" value="ClpP/crotonase-like_dom_sf"/>
</dbReference>
<dbReference type="AlphaFoldDB" id="A0CNS7"/>
<dbReference type="InParanoid" id="A0CNS7"/>
<dbReference type="RefSeq" id="XP_001439841.1">
    <property type="nucleotide sequence ID" value="XM_001439804.1"/>
</dbReference>
<dbReference type="GO" id="GO:0006508">
    <property type="term" value="P:proteolysis"/>
    <property type="evidence" value="ECO:0007669"/>
    <property type="project" value="InterPro"/>
</dbReference>
<evidence type="ECO:0000313" key="2">
    <source>
        <dbReference type="EMBL" id="CAK72444.1"/>
    </source>
</evidence>
<sequence>MFSRIVQFKIYGKIDEKLYKLISQFRTQKVYKSIKDTKFIKPKLVTLHVHGEGSFVQSKNIATAIRNYAKYYKVPLYTFGEDFVLNSSVYLMTVGDKNFASEYSVIGDFGYVQRRLGYKQLIENLGMQYHKIIIIREHKFIHSGEKKVKLSPYDDLKEEDVKWIEGQLKHRESRLKEEIMQNRNQKVDQEMWNQTLLTGQQALKYGLVDGLGVFDDIREQEYKGMKSYDILSNLLDYYVPANATFSSYLSI</sequence>
<name>A0CNS7_PARTE</name>
<feature type="domain" description="Peptidase S49" evidence="1">
    <location>
        <begin position="73"/>
        <end position="220"/>
    </location>
</feature>
<dbReference type="STRING" id="5888.A0CNS7"/>
<dbReference type="SUPFAM" id="SSF52096">
    <property type="entry name" value="ClpP/crotonase"/>
    <property type="match status" value="1"/>
</dbReference>
<evidence type="ECO:0000259" key="1">
    <source>
        <dbReference type="Pfam" id="PF01343"/>
    </source>
</evidence>
<dbReference type="GeneID" id="5025626"/>
<dbReference type="OMA" id="EIMQNRN"/>
<dbReference type="EMBL" id="CT868119">
    <property type="protein sequence ID" value="CAK72444.1"/>
    <property type="molecule type" value="Genomic_DNA"/>
</dbReference>
<dbReference type="HOGENOM" id="CLU_046540_1_0_1"/>
<gene>
    <name evidence="2" type="ORF">GSPATT00008886001</name>
</gene>
<dbReference type="KEGG" id="ptm:GSPATT00008886001"/>
<proteinExistence type="predicted"/>
<dbReference type="Pfam" id="PF01343">
    <property type="entry name" value="Peptidase_S49"/>
    <property type="match status" value="1"/>
</dbReference>
<dbReference type="eggNOG" id="ENOG502SV9R">
    <property type="taxonomic scope" value="Eukaryota"/>
</dbReference>
<dbReference type="Gene3D" id="3.90.226.10">
    <property type="entry name" value="2-enoyl-CoA Hydratase, Chain A, domain 1"/>
    <property type="match status" value="1"/>
</dbReference>
<dbReference type="InterPro" id="IPR002142">
    <property type="entry name" value="Peptidase_S49"/>
</dbReference>
<dbReference type="Proteomes" id="UP000000600">
    <property type="component" value="Unassembled WGS sequence"/>
</dbReference>
<keyword evidence="3" id="KW-1185">Reference proteome</keyword>
<dbReference type="PANTHER" id="PTHR33209">
    <property type="entry name" value="PROTEASE 4"/>
    <property type="match status" value="1"/>
</dbReference>